<protein>
    <submittedName>
        <fullName evidence="10">Zinc ion binding protein</fullName>
    </submittedName>
</protein>
<dbReference type="PANTHER" id="PTHR20930:SF0">
    <property type="entry name" value="PROTEIN ILRUN"/>
    <property type="match status" value="1"/>
</dbReference>
<evidence type="ECO:0000313" key="11">
    <source>
        <dbReference type="Proteomes" id="UP000236291"/>
    </source>
</evidence>
<dbReference type="STRING" id="57577.A0A2K3LFB0"/>
<feature type="domain" description="UBA" evidence="9">
    <location>
        <begin position="186"/>
        <end position="227"/>
    </location>
</feature>
<accession>A0A2K3LFB0</accession>
<comment type="caution">
    <text evidence="10">The sequence shown here is derived from an EMBL/GenBank/DDBJ whole genome shotgun (WGS) entry which is preliminary data.</text>
</comment>
<dbReference type="InterPro" id="IPR015940">
    <property type="entry name" value="UBA"/>
</dbReference>
<evidence type="ECO:0000256" key="5">
    <source>
        <dbReference type="ARBA" id="ARBA00022771"/>
    </source>
</evidence>
<evidence type="ECO:0000256" key="6">
    <source>
        <dbReference type="ARBA" id="ARBA00022833"/>
    </source>
</evidence>
<dbReference type="PROSITE" id="PS50030">
    <property type="entry name" value="UBA"/>
    <property type="match status" value="2"/>
</dbReference>
<dbReference type="Proteomes" id="UP000236291">
    <property type="component" value="Unassembled WGS sequence"/>
</dbReference>
<keyword evidence="7" id="KW-0653">Protein transport</keyword>
<feature type="non-terminal residue" evidence="10">
    <location>
        <position position="1"/>
    </location>
</feature>
<name>A0A2K3LFB0_TRIPR</name>
<dbReference type="InterPro" id="IPR056893">
    <property type="entry name" value="UBA_Nbr1_C"/>
</dbReference>
<evidence type="ECO:0000259" key="9">
    <source>
        <dbReference type="PROSITE" id="PS50030"/>
    </source>
</evidence>
<evidence type="ECO:0000313" key="10">
    <source>
        <dbReference type="EMBL" id="PNX77225.1"/>
    </source>
</evidence>
<keyword evidence="6" id="KW-0862">Zinc</keyword>
<dbReference type="GO" id="GO:0015031">
    <property type="term" value="P:protein transport"/>
    <property type="evidence" value="ECO:0007669"/>
    <property type="project" value="UniProtKB-KW"/>
</dbReference>
<reference evidence="10 11" key="1">
    <citation type="journal article" date="2014" name="Am. J. Bot.">
        <title>Genome assembly and annotation for red clover (Trifolium pratense; Fabaceae).</title>
        <authorList>
            <person name="Istvanek J."/>
            <person name="Jaros M."/>
            <person name="Krenek A."/>
            <person name="Repkova J."/>
        </authorList>
    </citation>
    <scope>NUCLEOTIDE SEQUENCE [LARGE SCALE GENOMIC DNA]</scope>
    <source>
        <strain evidence="11">cv. Tatra</strain>
        <tissue evidence="10">Young leaves</tissue>
    </source>
</reference>
<dbReference type="InterPro" id="IPR009060">
    <property type="entry name" value="UBA-like_sf"/>
</dbReference>
<keyword evidence="5" id="KW-0863">Zinc-finger</keyword>
<sequence length="270" mass="29429">DDSLKDSFYDSSQGLNLNVPLGVGSSEGPRVIDINVQPNEDTVFHQSKNPNAPPEPVNQMVDEEQRQELGPVNTGGVTGIVEPDATIAFGFPTMETTFVRPAASSPANSVEPSSVSYPNIDFSGTAPAVPSNQQPSTSSVSYPIIDLSGTAPDVPSYQQASTVDALPSSLGMNESDFAVGRNENDSVEEALLKELEEMGFKQFDLNKEVLRMNEYNLEQSIEELCSVSEWDPILEELHEMGFRDKETNKMLLKKNNGSIKRVVMDLINGE</sequence>
<feature type="domain" description="UBA" evidence="9">
    <location>
        <begin position="226"/>
        <end position="269"/>
    </location>
</feature>
<keyword evidence="8" id="KW-0072">Autophagy</keyword>
<keyword evidence="3" id="KW-0926">Vacuole</keyword>
<evidence type="ECO:0000256" key="7">
    <source>
        <dbReference type="ARBA" id="ARBA00022927"/>
    </source>
</evidence>
<dbReference type="FunFam" id="1.10.8.10:FF:000085">
    <property type="entry name" value="protein NBR1 homolog"/>
    <property type="match status" value="1"/>
</dbReference>
<dbReference type="ExpressionAtlas" id="A0A2K3LFB0">
    <property type="expression patterns" value="baseline"/>
</dbReference>
<reference evidence="10 11" key="2">
    <citation type="journal article" date="2017" name="Front. Plant Sci.">
        <title>Gene Classification and Mining of Molecular Markers Useful in Red Clover (Trifolium pratense) Breeding.</title>
        <authorList>
            <person name="Istvanek J."/>
            <person name="Dluhosova J."/>
            <person name="Dluhos P."/>
            <person name="Patkova L."/>
            <person name="Nedelnik J."/>
            <person name="Repkova J."/>
        </authorList>
    </citation>
    <scope>NUCLEOTIDE SEQUENCE [LARGE SCALE GENOMIC DNA]</scope>
    <source>
        <strain evidence="11">cv. Tatra</strain>
        <tissue evidence="10">Young leaves</tissue>
    </source>
</reference>
<organism evidence="10 11">
    <name type="scientific">Trifolium pratense</name>
    <name type="common">Red clover</name>
    <dbReference type="NCBI Taxonomy" id="57577"/>
    <lineage>
        <taxon>Eukaryota</taxon>
        <taxon>Viridiplantae</taxon>
        <taxon>Streptophyta</taxon>
        <taxon>Embryophyta</taxon>
        <taxon>Tracheophyta</taxon>
        <taxon>Spermatophyta</taxon>
        <taxon>Magnoliopsida</taxon>
        <taxon>eudicotyledons</taxon>
        <taxon>Gunneridae</taxon>
        <taxon>Pentapetalae</taxon>
        <taxon>rosids</taxon>
        <taxon>fabids</taxon>
        <taxon>Fabales</taxon>
        <taxon>Fabaceae</taxon>
        <taxon>Papilionoideae</taxon>
        <taxon>50 kb inversion clade</taxon>
        <taxon>NPAAA clade</taxon>
        <taxon>Hologalegina</taxon>
        <taxon>IRL clade</taxon>
        <taxon>Trifolieae</taxon>
        <taxon>Trifolium</taxon>
    </lineage>
</organism>
<dbReference type="CDD" id="cd14319">
    <property type="entry name" value="UBA_NBR1"/>
    <property type="match status" value="1"/>
</dbReference>
<dbReference type="GO" id="GO:0008270">
    <property type="term" value="F:zinc ion binding"/>
    <property type="evidence" value="ECO:0007669"/>
    <property type="project" value="UniProtKB-KW"/>
</dbReference>
<dbReference type="Gene3D" id="1.10.8.10">
    <property type="entry name" value="DNA helicase RuvA subunit, C-terminal domain"/>
    <property type="match status" value="2"/>
</dbReference>
<evidence type="ECO:0000256" key="3">
    <source>
        <dbReference type="ARBA" id="ARBA00022554"/>
    </source>
</evidence>
<dbReference type="Pfam" id="PF24932">
    <property type="entry name" value="UBA_NBR1_C"/>
    <property type="match status" value="2"/>
</dbReference>
<gene>
    <name evidence="10" type="ORF">L195_g033188</name>
</gene>
<evidence type="ECO:0000256" key="8">
    <source>
        <dbReference type="ARBA" id="ARBA00023006"/>
    </source>
</evidence>
<dbReference type="AlphaFoldDB" id="A0A2K3LFB0"/>
<keyword evidence="2" id="KW-0813">Transport</keyword>
<keyword evidence="4" id="KW-0479">Metal-binding</keyword>
<dbReference type="PANTHER" id="PTHR20930">
    <property type="entry name" value="OVARIAN CARCINOMA ANTIGEN CA125-RELATED"/>
    <property type="match status" value="1"/>
</dbReference>
<comment type="subcellular location">
    <subcellularLocation>
        <location evidence="1">Vacuole</location>
    </subcellularLocation>
</comment>
<dbReference type="GO" id="GO:0005773">
    <property type="term" value="C:vacuole"/>
    <property type="evidence" value="ECO:0007669"/>
    <property type="project" value="UniProtKB-SubCell"/>
</dbReference>
<proteinExistence type="predicted"/>
<evidence type="ECO:0000256" key="1">
    <source>
        <dbReference type="ARBA" id="ARBA00004116"/>
    </source>
</evidence>
<dbReference type="SUPFAM" id="SSF46934">
    <property type="entry name" value="UBA-like"/>
    <property type="match status" value="2"/>
</dbReference>
<evidence type="ECO:0000256" key="2">
    <source>
        <dbReference type="ARBA" id="ARBA00022448"/>
    </source>
</evidence>
<dbReference type="EMBL" id="ASHM01032002">
    <property type="protein sequence ID" value="PNX77225.1"/>
    <property type="molecule type" value="Genomic_DNA"/>
</dbReference>
<dbReference type="GO" id="GO:0006914">
    <property type="term" value="P:autophagy"/>
    <property type="evidence" value="ECO:0007669"/>
    <property type="project" value="UniProtKB-KW"/>
</dbReference>
<evidence type="ECO:0000256" key="4">
    <source>
        <dbReference type="ARBA" id="ARBA00022723"/>
    </source>
</evidence>